<name>A0ABS6WV08_9HYPH</name>
<evidence type="ECO:0000313" key="1">
    <source>
        <dbReference type="EMBL" id="MBW3099282.1"/>
    </source>
</evidence>
<organism evidence="1 2">
    <name type="scientific">Pseudohoeflea coraliihabitans</name>
    <dbReference type="NCBI Taxonomy" id="2860393"/>
    <lineage>
        <taxon>Bacteria</taxon>
        <taxon>Pseudomonadati</taxon>
        <taxon>Pseudomonadota</taxon>
        <taxon>Alphaproteobacteria</taxon>
        <taxon>Hyphomicrobiales</taxon>
        <taxon>Rhizobiaceae</taxon>
        <taxon>Pseudohoeflea</taxon>
    </lineage>
</organism>
<protein>
    <submittedName>
        <fullName evidence="1">Uncharacterized protein</fullName>
    </submittedName>
</protein>
<comment type="caution">
    <text evidence="1">The sequence shown here is derived from an EMBL/GenBank/DDBJ whole genome shotgun (WGS) entry which is preliminary data.</text>
</comment>
<gene>
    <name evidence="1" type="ORF">KY465_18525</name>
</gene>
<dbReference type="Proteomes" id="UP001430804">
    <property type="component" value="Unassembled WGS sequence"/>
</dbReference>
<dbReference type="RefSeq" id="WP_219203610.1">
    <property type="nucleotide sequence ID" value="NZ_JAHWQX010000012.1"/>
</dbReference>
<keyword evidence="2" id="KW-1185">Reference proteome</keyword>
<reference evidence="1" key="1">
    <citation type="submission" date="2021-07" db="EMBL/GenBank/DDBJ databases">
        <title>Pseudohoeflea marina sp. nov. a polyhydroxyalcanoate-producing bacterium.</title>
        <authorList>
            <person name="Zheng W."/>
            <person name="Yu S."/>
            <person name="Huang Y."/>
        </authorList>
    </citation>
    <scope>NUCLEOTIDE SEQUENCE</scope>
    <source>
        <strain evidence="1">DP4N28-3</strain>
    </source>
</reference>
<sequence length="66" mass="7213">MKINEDTAEGGGRFEVEATEDGMVLISWFAANGETFRWWKLGADQADHLGDIIKNNARKAAEAAST</sequence>
<dbReference type="EMBL" id="JAHWQX010000012">
    <property type="protein sequence ID" value="MBW3099282.1"/>
    <property type="molecule type" value="Genomic_DNA"/>
</dbReference>
<proteinExistence type="predicted"/>
<evidence type="ECO:0000313" key="2">
    <source>
        <dbReference type="Proteomes" id="UP001430804"/>
    </source>
</evidence>
<accession>A0ABS6WV08</accession>